<reference evidence="1" key="1">
    <citation type="submission" date="2019-10" db="EMBL/GenBank/DDBJ databases">
        <authorList>
            <consortium name="DOE Joint Genome Institute"/>
            <person name="Kuo A."/>
            <person name="Miyauchi S."/>
            <person name="Kiss E."/>
            <person name="Drula E."/>
            <person name="Kohler A."/>
            <person name="Sanchez-Garcia M."/>
            <person name="Andreopoulos B."/>
            <person name="Barry K.W."/>
            <person name="Bonito G."/>
            <person name="Buee M."/>
            <person name="Carver A."/>
            <person name="Chen C."/>
            <person name="Cichocki N."/>
            <person name="Clum A."/>
            <person name="Culley D."/>
            <person name="Crous P.W."/>
            <person name="Fauchery L."/>
            <person name="Girlanda M."/>
            <person name="Hayes R."/>
            <person name="Keri Z."/>
            <person name="Labutti K."/>
            <person name="Lipzen A."/>
            <person name="Lombard V."/>
            <person name="Magnuson J."/>
            <person name="Maillard F."/>
            <person name="Morin E."/>
            <person name="Murat C."/>
            <person name="Nolan M."/>
            <person name="Ohm R."/>
            <person name="Pangilinan J."/>
            <person name="Pereira M."/>
            <person name="Perotto S."/>
            <person name="Peter M."/>
            <person name="Riley R."/>
            <person name="Sitrit Y."/>
            <person name="Stielow B."/>
            <person name="Szollosi G."/>
            <person name="Zifcakova L."/>
            <person name="Stursova M."/>
            <person name="Spatafora J.W."/>
            <person name="Tedersoo L."/>
            <person name="Vaario L.-M."/>
            <person name="Yamada A."/>
            <person name="Yan M."/>
            <person name="Wang P."/>
            <person name="Xu J."/>
            <person name="Bruns T."/>
            <person name="Baldrian P."/>
            <person name="Vilgalys R."/>
            <person name="Henrissat B."/>
            <person name="Grigoriev I.V."/>
            <person name="Hibbett D."/>
            <person name="Nagy L.G."/>
            <person name="Martin F.M."/>
        </authorList>
    </citation>
    <scope>NUCLEOTIDE SEQUENCE</scope>
    <source>
        <strain evidence="1">P2</strain>
    </source>
</reference>
<evidence type="ECO:0000313" key="1">
    <source>
        <dbReference type="EMBL" id="KAF9652343.1"/>
    </source>
</evidence>
<gene>
    <name evidence="1" type="ORF">BDM02DRAFT_2909322</name>
</gene>
<reference evidence="1" key="2">
    <citation type="journal article" date="2020" name="Nat. Commun.">
        <title>Large-scale genome sequencing of mycorrhizal fungi provides insights into the early evolution of symbiotic traits.</title>
        <authorList>
            <person name="Miyauchi S."/>
            <person name="Kiss E."/>
            <person name="Kuo A."/>
            <person name="Drula E."/>
            <person name="Kohler A."/>
            <person name="Sanchez-Garcia M."/>
            <person name="Morin E."/>
            <person name="Andreopoulos B."/>
            <person name="Barry K.W."/>
            <person name="Bonito G."/>
            <person name="Buee M."/>
            <person name="Carver A."/>
            <person name="Chen C."/>
            <person name="Cichocki N."/>
            <person name="Clum A."/>
            <person name="Culley D."/>
            <person name="Crous P.W."/>
            <person name="Fauchery L."/>
            <person name="Girlanda M."/>
            <person name="Hayes R.D."/>
            <person name="Keri Z."/>
            <person name="LaButti K."/>
            <person name="Lipzen A."/>
            <person name="Lombard V."/>
            <person name="Magnuson J."/>
            <person name="Maillard F."/>
            <person name="Murat C."/>
            <person name="Nolan M."/>
            <person name="Ohm R.A."/>
            <person name="Pangilinan J."/>
            <person name="Pereira M.F."/>
            <person name="Perotto S."/>
            <person name="Peter M."/>
            <person name="Pfister S."/>
            <person name="Riley R."/>
            <person name="Sitrit Y."/>
            <person name="Stielow J.B."/>
            <person name="Szollosi G."/>
            <person name="Zifcakova L."/>
            <person name="Stursova M."/>
            <person name="Spatafora J.W."/>
            <person name="Tedersoo L."/>
            <person name="Vaario L.M."/>
            <person name="Yamada A."/>
            <person name="Yan M."/>
            <person name="Wang P."/>
            <person name="Xu J."/>
            <person name="Bruns T."/>
            <person name="Baldrian P."/>
            <person name="Vilgalys R."/>
            <person name="Dunand C."/>
            <person name="Henrissat B."/>
            <person name="Grigoriev I.V."/>
            <person name="Hibbett D."/>
            <person name="Nagy L.G."/>
            <person name="Martin F.M."/>
        </authorList>
    </citation>
    <scope>NUCLEOTIDE SEQUENCE</scope>
    <source>
        <strain evidence="1">P2</strain>
    </source>
</reference>
<evidence type="ECO:0000313" key="2">
    <source>
        <dbReference type="Proteomes" id="UP000886501"/>
    </source>
</evidence>
<organism evidence="1 2">
    <name type="scientific">Thelephora ganbajun</name>
    <name type="common">Ganba fungus</name>
    <dbReference type="NCBI Taxonomy" id="370292"/>
    <lineage>
        <taxon>Eukaryota</taxon>
        <taxon>Fungi</taxon>
        <taxon>Dikarya</taxon>
        <taxon>Basidiomycota</taxon>
        <taxon>Agaricomycotina</taxon>
        <taxon>Agaricomycetes</taxon>
        <taxon>Thelephorales</taxon>
        <taxon>Thelephoraceae</taxon>
        <taxon>Thelephora</taxon>
    </lineage>
</organism>
<comment type="caution">
    <text evidence="1">The sequence shown here is derived from an EMBL/GenBank/DDBJ whole genome shotgun (WGS) entry which is preliminary data.</text>
</comment>
<sequence length="406" mass="44624">MILIHKPLPISSPAPAHFHRRLPSAPHVSVQPTRTPGLLSIIPKQQPQRSSQPQRSQQRMTPLKENRKQNRSPKPANAKSQSVVLQEVIKFQVVESDKPKSVKVQSKNSLSTPDKSSPARTNQKRSPKDKATAERSSSLTPAKQPRRPARQPSPPAISAHVEATSHTVSEPAKNPSSNFFDPFLSNSSDSDLSETKSKTTFKSLPLPKLGRPSGKLANRRQQLIDATQSPTKAIPVPRSNKGRNLNVASVSHSAPVNNVSRIKPTVLRAHSEDAFPICDDMTDIDGESSRPSTPVQKVPTWQQQPIFFDDGPRTAPLSSTPPNFPFTLSTPSPAVRKHHRAPSDGVFNMSLDEDSSSEAPEGLRNMFNDLLAHKRRRDGEKAGYFASSQFQNSPSPEDLPAPDFIR</sequence>
<protein>
    <submittedName>
        <fullName evidence="1">Uncharacterized protein</fullName>
    </submittedName>
</protein>
<keyword evidence="2" id="KW-1185">Reference proteome</keyword>
<name>A0ACB6ZSR1_THEGA</name>
<dbReference type="EMBL" id="MU117969">
    <property type="protein sequence ID" value="KAF9652343.1"/>
    <property type="molecule type" value="Genomic_DNA"/>
</dbReference>
<dbReference type="Proteomes" id="UP000886501">
    <property type="component" value="Unassembled WGS sequence"/>
</dbReference>
<proteinExistence type="predicted"/>
<accession>A0ACB6ZSR1</accession>